<evidence type="ECO:0000313" key="8">
    <source>
        <dbReference type="EMBL" id="PVH90352.1"/>
    </source>
</evidence>
<evidence type="ECO:0000256" key="5">
    <source>
        <dbReference type="ARBA" id="ARBA00023136"/>
    </source>
</evidence>
<evidence type="ECO:0000256" key="3">
    <source>
        <dbReference type="ARBA" id="ARBA00022824"/>
    </source>
</evidence>
<feature type="domain" description="Reticulon" evidence="7">
    <location>
        <begin position="8"/>
        <end position="201"/>
    </location>
</feature>
<dbReference type="InterPro" id="IPR003388">
    <property type="entry name" value="Reticulon"/>
</dbReference>
<dbReference type="Pfam" id="PF02453">
    <property type="entry name" value="Reticulon"/>
    <property type="match status" value="1"/>
</dbReference>
<evidence type="ECO:0000256" key="1">
    <source>
        <dbReference type="ARBA" id="ARBA00004477"/>
    </source>
</evidence>
<accession>A0A2V1CXA8</accession>
<keyword evidence="9" id="KW-1185">Reference proteome</keyword>
<proteinExistence type="predicted"/>
<dbReference type="AlphaFoldDB" id="A0A2V1CXA8"/>
<keyword evidence="2 6" id="KW-0812">Transmembrane</keyword>
<feature type="transmembrane region" description="Helical" evidence="6">
    <location>
        <begin position="113"/>
        <end position="130"/>
    </location>
</feature>
<organism evidence="8 9">
    <name type="scientific">Periconia macrospinosa</name>
    <dbReference type="NCBI Taxonomy" id="97972"/>
    <lineage>
        <taxon>Eukaryota</taxon>
        <taxon>Fungi</taxon>
        <taxon>Dikarya</taxon>
        <taxon>Ascomycota</taxon>
        <taxon>Pezizomycotina</taxon>
        <taxon>Dothideomycetes</taxon>
        <taxon>Pleosporomycetidae</taxon>
        <taxon>Pleosporales</taxon>
        <taxon>Massarineae</taxon>
        <taxon>Periconiaceae</taxon>
        <taxon>Periconia</taxon>
    </lineage>
</organism>
<gene>
    <name evidence="8" type="ORF">DM02DRAFT_547958</name>
</gene>
<keyword evidence="5 6" id="KW-0472">Membrane</keyword>
<protein>
    <recommendedName>
        <fullName evidence="6">Reticulon-like protein</fullName>
    </recommendedName>
</protein>
<evidence type="ECO:0000256" key="2">
    <source>
        <dbReference type="ARBA" id="ARBA00022692"/>
    </source>
</evidence>
<sequence length="331" mass="34921">MTAHPDSLYKYINWEDPIRTLGLYIGALSILFGAHYLPLTQVVLKGGVTTLGVVSVTEFASRLFSASSLSARLRPKEYKQIPESTLNATLKDIHDFIQYAVVQAQRIVFGQDLGKTFAAFLGFTVLYWLTKIVSPFWLTVMGLTSIFVAPLVSSQQGRAAAHDASVRAQELTNAAAEQGRVLAKSGQVKAAELSSKGKQTAADLSAQARCTASDISGTAAENIRKLPQIGTNAINEAPGIVSSAFGDAKGYIGTPPSNNFDGNSNGNRRAANKVSHLSNSGSETAKWPDSDHLQNVALSSPAQTDSVKTGSVAGTGFKYAASGDTAHVASA</sequence>
<evidence type="ECO:0000256" key="4">
    <source>
        <dbReference type="ARBA" id="ARBA00022989"/>
    </source>
</evidence>
<keyword evidence="3 6" id="KW-0256">Endoplasmic reticulum</keyword>
<dbReference type="OrthoDB" id="567788at2759"/>
<dbReference type="STRING" id="97972.A0A2V1CXA8"/>
<dbReference type="GO" id="GO:0005789">
    <property type="term" value="C:endoplasmic reticulum membrane"/>
    <property type="evidence" value="ECO:0007669"/>
    <property type="project" value="UniProtKB-SubCell"/>
</dbReference>
<keyword evidence="4 6" id="KW-1133">Transmembrane helix</keyword>
<evidence type="ECO:0000259" key="7">
    <source>
        <dbReference type="PROSITE" id="PS50845"/>
    </source>
</evidence>
<comment type="subcellular location">
    <subcellularLocation>
        <location evidence="1 6">Endoplasmic reticulum membrane</location>
        <topology evidence="1 6">Multi-pass membrane protein</topology>
    </subcellularLocation>
</comment>
<dbReference type="PROSITE" id="PS50845">
    <property type="entry name" value="RETICULON"/>
    <property type="match status" value="1"/>
</dbReference>
<reference evidence="8 9" key="1">
    <citation type="journal article" date="2018" name="Sci. Rep.">
        <title>Comparative genomics provides insights into the lifestyle and reveals functional heterogeneity of dark septate endophytic fungi.</title>
        <authorList>
            <person name="Knapp D.G."/>
            <person name="Nemeth J.B."/>
            <person name="Barry K."/>
            <person name="Hainaut M."/>
            <person name="Henrissat B."/>
            <person name="Johnson J."/>
            <person name="Kuo A."/>
            <person name="Lim J.H.P."/>
            <person name="Lipzen A."/>
            <person name="Nolan M."/>
            <person name="Ohm R.A."/>
            <person name="Tamas L."/>
            <person name="Grigoriev I.V."/>
            <person name="Spatafora J.W."/>
            <person name="Nagy L.G."/>
            <person name="Kovacs G.M."/>
        </authorList>
    </citation>
    <scope>NUCLEOTIDE SEQUENCE [LARGE SCALE GENOMIC DNA]</scope>
    <source>
        <strain evidence="8 9">DSE2036</strain>
    </source>
</reference>
<evidence type="ECO:0000313" key="9">
    <source>
        <dbReference type="Proteomes" id="UP000244855"/>
    </source>
</evidence>
<feature type="transmembrane region" description="Helical" evidence="6">
    <location>
        <begin position="21"/>
        <end position="37"/>
    </location>
</feature>
<dbReference type="Proteomes" id="UP000244855">
    <property type="component" value="Unassembled WGS sequence"/>
</dbReference>
<name>A0A2V1CXA8_9PLEO</name>
<evidence type="ECO:0000256" key="6">
    <source>
        <dbReference type="RuleBase" id="RU363132"/>
    </source>
</evidence>
<dbReference type="EMBL" id="KZ806394">
    <property type="protein sequence ID" value="PVH90352.1"/>
    <property type="molecule type" value="Genomic_DNA"/>
</dbReference>